<accession>A0A8K9UY02</accession>
<evidence type="ECO:0000256" key="4">
    <source>
        <dbReference type="ARBA" id="ARBA00023136"/>
    </source>
</evidence>
<feature type="transmembrane region" description="Helical" evidence="5">
    <location>
        <begin position="214"/>
        <end position="236"/>
    </location>
</feature>
<evidence type="ECO:0000256" key="3">
    <source>
        <dbReference type="ARBA" id="ARBA00022989"/>
    </source>
</evidence>
<keyword evidence="7" id="KW-1185">Reference proteome</keyword>
<evidence type="ECO:0000256" key="1">
    <source>
        <dbReference type="ARBA" id="ARBA00004141"/>
    </source>
</evidence>
<sequence>MMKSRTTCIMLIEVLPVLLAIWIMPTIGWPVLLHSRPAVSMVPKPNVCFSICMCKCLYSCLCVILWLPKSARFHVLSGNCYEIVKAHLYNCVCVFTTLAWVCAFSIFARQDDRGRIQDLLTPHYRRIAILLWFIWFANAFSYYGLALMTTELFQAGDACIITQAAKIEPKCNLELGHSVSVRPYLFIFYSVSAGVFVTLFVIDRIGRKKSMAMCILPLYSCIGRAALTVFIARAFITGGFQVVYPTATTGMGIRACNGMAKVAVLAHTGATQEEVCVLHLLPAGASVLLPIETTGLGLQETSQITAGQEKTSSGSGFTNTCQLWINL</sequence>
<organism evidence="6 7">
    <name type="scientific">Oncorhynchus mykiss</name>
    <name type="common">Rainbow trout</name>
    <name type="synonym">Salmo gairdneri</name>
    <dbReference type="NCBI Taxonomy" id="8022"/>
    <lineage>
        <taxon>Eukaryota</taxon>
        <taxon>Metazoa</taxon>
        <taxon>Chordata</taxon>
        <taxon>Craniata</taxon>
        <taxon>Vertebrata</taxon>
        <taxon>Euteleostomi</taxon>
        <taxon>Actinopterygii</taxon>
        <taxon>Neopterygii</taxon>
        <taxon>Teleostei</taxon>
        <taxon>Protacanthopterygii</taxon>
        <taxon>Salmoniformes</taxon>
        <taxon>Salmonidae</taxon>
        <taxon>Salmoninae</taxon>
        <taxon>Oncorhynchus</taxon>
    </lineage>
</organism>
<feature type="transmembrane region" description="Helical" evidence="5">
    <location>
        <begin position="45"/>
        <end position="67"/>
    </location>
</feature>
<evidence type="ECO:0000256" key="5">
    <source>
        <dbReference type="SAM" id="Phobius"/>
    </source>
</evidence>
<evidence type="ECO:0000256" key="2">
    <source>
        <dbReference type="ARBA" id="ARBA00022692"/>
    </source>
</evidence>
<reference evidence="6" key="2">
    <citation type="submission" date="2025-08" db="UniProtKB">
        <authorList>
            <consortium name="Ensembl"/>
        </authorList>
    </citation>
    <scope>IDENTIFICATION</scope>
</reference>
<keyword evidence="3 5" id="KW-1133">Transmembrane helix</keyword>
<proteinExistence type="predicted"/>
<feature type="transmembrane region" description="Helical" evidence="5">
    <location>
        <begin position="184"/>
        <end position="202"/>
    </location>
</feature>
<evidence type="ECO:0000313" key="6">
    <source>
        <dbReference type="Ensembl" id="ENSOMYP00000111846.1"/>
    </source>
</evidence>
<evidence type="ECO:0000313" key="7">
    <source>
        <dbReference type="Proteomes" id="UP000694395"/>
    </source>
</evidence>
<reference evidence="6" key="1">
    <citation type="submission" date="2020-07" db="EMBL/GenBank/DDBJ databases">
        <title>A long reads based de novo assembly of the rainbow trout Arlee double haploid line genome.</title>
        <authorList>
            <person name="Gao G."/>
            <person name="Palti Y."/>
        </authorList>
    </citation>
    <scope>NUCLEOTIDE SEQUENCE [LARGE SCALE GENOMIC DNA]</scope>
</reference>
<comment type="subcellular location">
    <subcellularLocation>
        <location evidence="1">Membrane</location>
        <topology evidence="1">Multi-pass membrane protein</topology>
    </subcellularLocation>
</comment>
<name>A0A8K9UY02_ONCMY</name>
<dbReference type="PANTHER" id="PTHR24064">
    <property type="entry name" value="SOLUTE CARRIER FAMILY 22 MEMBER"/>
    <property type="match status" value="1"/>
</dbReference>
<feature type="transmembrane region" description="Helical" evidence="5">
    <location>
        <begin position="12"/>
        <end position="33"/>
    </location>
</feature>
<feature type="transmembrane region" description="Helical" evidence="5">
    <location>
        <begin position="127"/>
        <end position="145"/>
    </location>
</feature>
<dbReference type="InterPro" id="IPR036259">
    <property type="entry name" value="MFS_trans_sf"/>
</dbReference>
<dbReference type="Proteomes" id="UP000694395">
    <property type="component" value="Chromosome 12"/>
</dbReference>
<feature type="transmembrane region" description="Helical" evidence="5">
    <location>
        <begin position="87"/>
        <end position="107"/>
    </location>
</feature>
<dbReference type="Gene3D" id="1.20.1250.20">
    <property type="entry name" value="MFS general substrate transporter like domains"/>
    <property type="match status" value="1"/>
</dbReference>
<dbReference type="SUPFAM" id="SSF103473">
    <property type="entry name" value="MFS general substrate transporter"/>
    <property type="match status" value="1"/>
</dbReference>
<dbReference type="GO" id="GO:0016020">
    <property type="term" value="C:membrane"/>
    <property type="evidence" value="ECO:0007669"/>
    <property type="project" value="UniProtKB-SubCell"/>
</dbReference>
<keyword evidence="2 5" id="KW-0812">Transmembrane</keyword>
<dbReference type="AlphaFoldDB" id="A0A8K9UY02"/>
<protein>
    <submittedName>
        <fullName evidence="6">SV2 related protein b</fullName>
    </submittedName>
</protein>
<keyword evidence="4 5" id="KW-0472">Membrane</keyword>
<reference evidence="6" key="3">
    <citation type="submission" date="2025-09" db="UniProtKB">
        <authorList>
            <consortium name="Ensembl"/>
        </authorList>
    </citation>
    <scope>IDENTIFICATION</scope>
</reference>
<dbReference type="Ensembl" id="ENSOMYT00000081585.2">
    <property type="protein sequence ID" value="ENSOMYP00000111846.1"/>
    <property type="gene ID" value="ENSOMYG00000034653.2"/>
</dbReference>
<dbReference type="GeneTree" id="ENSGT00940000155403"/>